<keyword evidence="1" id="KW-1133">Transmembrane helix</keyword>
<comment type="caution">
    <text evidence="2">The sequence shown here is derived from an EMBL/GenBank/DDBJ whole genome shotgun (WGS) entry which is preliminary data.</text>
</comment>
<reference evidence="2 3" key="1">
    <citation type="submission" date="2020-03" db="EMBL/GenBank/DDBJ databases">
        <title>Draft genome of Streptomyces sp. ventii, isolated from the Axial Seamount in the Pacific Ocean, and resequencing of the two type strains Streptomyces lonarensis strain NCL 716 and Streptomyces bohaiensis strain 11A07.</title>
        <authorList>
            <person name="Loughran R.M."/>
            <person name="Pfannmuller K.M."/>
            <person name="Wasson B.J."/>
            <person name="Deadmond M.C."/>
            <person name="Paddock B.E."/>
            <person name="Koyack M.J."/>
            <person name="Gallegos D.A."/>
            <person name="Mitchell E.A."/>
            <person name="Ushijima B."/>
            <person name="Saw J.H."/>
            <person name="Mcphail K.L."/>
            <person name="Videau P."/>
        </authorList>
    </citation>
    <scope>NUCLEOTIDE SEQUENCE [LARGE SCALE GENOMIC DNA]</scope>
    <source>
        <strain evidence="2 3">NCL716</strain>
    </source>
</reference>
<feature type="transmembrane region" description="Helical" evidence="1">
    <location>
        <begin position="6"/>
        <end position="26"/>
    </location>
</feature>
<keyword evidence="1" id="KW-0812">Transmembrane</keyword>
<sequence length="167" mass="15595">MTSSTLTIGGLAVSLAIVGVWLTIWLRKGKDPKGIAPFAGGLALGALAIACAGGLLGWLGGAAGAGVNTVGGFAAGSATGGADGAVAAAANAGLTPGGAIVVVVAFAIGAFVAKAANKGTTWQILFGFVAGAAMALTAGGAGLLDSTLYTAANTVGDMVLSAFNGGS</sequence>
<gene>
    <name evidence="2" type="ORF">HCN56_07900</name>
</gene>
<organism evidence="2 3">
    <name type="scientific">Streptomyces lonarensis</name>
    <dbReference type="NCBI Taxonomy" id="700599"/>
    <lineage>
        <taxon>Bacteria</taxon>
        <taxon>Bacillati</taxon>
        <taxon>Actinomycetota</taxon>
        <taxon>Actinomycetes</taxon>
        <taxon>Kitasatosporales</taxon>
        <taxon>Streptomycetaceae</taxon>
        <taxon>Streptomyces</taxon>
    </lineage>
</organism>
<dbReference type="RefSeq" id="WP_167968783.1">
    <property type="nucleotide sequence ID" value="NZ_BHZG01000563.1"/>
</dbReference>
<protein>
    <submittedName>
        <fullName evidence="2">Uncharacterized protein</fullName>
    </submittedName>
</protein>
<evidence type="ECO:0000313" key="2">
    <source>
        <dbReference type="EMBL" id="NJQ05500.1"/>
    </source>
</evidence>
<keyword evidence="3" id="KW-1185">Reference proteome</keyword>
<evidence type="ECO:0000256" key="1">
    <source>
        <dbReference type="SAM" id="Phobius"/>
    </source>
</evidence>
<dbReference type="Proteomes" id="UP000578686">
    <property type="component" value="Unassembled WGS sequence"/>
</dbReference>
<feature type="transmembrane region" description="Helical" evidence="1">
    <location>
        <begin position="124"/>
        <end position="144"/>
    </location>
</feature>
<feature type="transmembrane region" description="Helical" evidence="1">
    <location>
        <begin position="93"/>
        <end position="112"/>
    </location>
</feature>
<keyword evidence="1" id="KW-0472">Membrane</keyword>
<dbReference type="AlphaFoldDB" id="A0A7X6CZU6"/>
<accession>A0A7X6CZU6</accession>
<evidence type="ECO:0000313" key="3">
    <source>
        <dbReference type="Proteomes" id="UP000578686"/>
    </source>
</evidence>
<name>A0A7X6CZU6_9ACTN</name>
<proteinExistence type="predicted"/>
<feature type="transmembrane region" description="Helical" evidence="1">
    <location>
        <begin position="38"/>
        <end position="59"/>
    </location>
</feature>
<dbReference type="EMBL" id="JAAVJD010000039">
    <property type="protein sequence ID" value="NJQ05500.1"/>
    <property type="molecule type" value="Genomic_DNA"/>
</dbReference>